<evidence type="ECO:0000256" key="1">
    <source>
        <dbReference type="ARBA" id="ARBA00022737"/>
    </source>
</evidence>
<proteinExistence type="predicted"/>
<sequence>MASRLIELSCQRFRQSIDVSDDRELQKLSLDDVRQGVLDIQRELRAKQCLRNLDRLTPYLDAADRYSKAVSHLCNGVPFMPYIWAPLMVILQSVRHQTHALDKILSAYSQIGNALPRLARYKDAFRGNHDFEHLLAFLFQDITEFHTKALALIRKPAWKIFFVSSWGRFESRFGAILDSINKTSTLIDQEASSLNIVDMKEWRTELLEKAEVAEKRWQSEQFQALMKWLETSDKEHQSRYDWLRDRACEGTGGWIMNHTKFRAWLRQGNSPTGILWMNGKPGSGKSVLCSQVVKFLQMDKKKHVLFIFGTRQIHLSAYDIQTHILQAIVAQVIRLNNDMVPLLYDQYLAKARPSSAAVLRRFLAEILPDFEEIRLVVDGVDELPTSEHKKIIKDLLELAKTSNGTLKLLFSSQDLPSIRPWLEKKPALALSHEQKLIMCDIELLVESSMEDLDESFGGALPDQLKKDLTMGILAKANGMILWVHLVFSLLRFSTNIQELRACIKGVPPDLKTLYGQILNNITARCSPVQLLRVKRIFGWLIFSKDGIRTKKTDVLIGSTICPGTEELNRDSRPFPTSLDVCKPLIEDGPHGTVTIVHSTVTEHLLSTDSGPFINQSEAQHSLAYACVCQISRNLDLAMAADHKKNLLDVCLGLFGLFDYANEYWELHLKDALHLGHSTQPTAVPEHQATLIQQINRLFQKYSSATPVLGPTRTLPEILLQLDGPEGRVSISNPERTVQIPDLLTMVVQVQTMTNTATQVVEYTTTQARLESDPSPLETAEARYRDLVRQILQQPNQALLPAEEVMTFGQQYATSAYLCHHRGCGRRRFGFSTSDELQDHIVTGHSKGFKCYQESCGYNDVGFHSKASLQAHVRKYHARPTVRALPKSIRRGNTPSIPRQQVDRPASNPRAKIEPPSTALRSGSAAAVMQAQSPRATVSYWEIYGRPRNVPIYAGEQSIGNASAADTITNTTGLEGTLQPVQAKEKTTSPPLESLGSSHEDCWSEVWRLESQNKKRLLFAGNEQMNNSPTGQPEVDDHMPSTESQNFLGQKEQSDWYQYPSINFPGEPEAYLHDGHEQHDVEEIHTGRVQGWPRGDKRPMLETGNQQPPLKRSKENEFSQRQGQDYHMQLMTVKEQNIARLMMAREDGEPSLEQNNNNPLSQHTLQDYQMQLMLLEQQKKKSPMMVPPKWTYVNNTFTQTQQSELGLQSTGSNHALSEHQAQLMILEQQNKKRLMKPERTYENKTFSQTQQSEPRLQSTGSNHALQDYEMQKMLLELQNKKRMTMARLDEDRKVEQENKARLTSSGGGATGLGQESGNQDPKRRENRTVGYDRRPLDLEDWKFSSEEARRSFQAAQEADRKRLREAQEADWKRVQEARGADHGMISMNHDTPHNIYDVRPRERSSNDSYGFPGHFNGSAENPYMRREGSSAQSKSAQLQGGSTAFSPGPNNSASAYERSSIEDQQWGSLA</sequence>
<evidence type="ECO:0000259" key="3">
    <source>
        <dbReference type="PROSITE" id="PS50837"/>
    </source>
</evidence>
<dbReference type="Pfam" id="PF24883">
    <property type="entry name" value="NPHP3_N"/>
    <property type="match status" value="1"/>
</dbReference>
<evidence type="ECO:0000256" key="2">
    <source>
        <dbReference type="SAM" id="MobiDB-lite"/>
    </source>
</evidence>
<feature type="compositionally biased region" description="Basic and acidic residues" evidence="2">
    <location>
        <begin position="1389"/>
        <end position="1404"/>
    </location>
</feature>
<dbReference type="Gene3D" id="3.40.50.300">
    <property type="entry name" value="P-loop containing nucleotide triphosphate hydrolases"/>
    <property type="match status" value="1"/>
</dbReference>
<feature type="compositionally biased region" description="Basic and acidic residues" evidence="2">
    <location>
        <begin position="1287"/>
        <end position="1299"/>
    </location>
</feature>
<gene>
    <name evidence="4" type="ORF">QBC38DRAFT_460884</name>
</gene>
<feature type="region of interest" description="Disordered" evidence="2">
    <location>
        <begin position="1088"/>
        <end position="1114"/>
    </location>
</feature>
<dbReference type="InterPro" id="IPR056884">
    <property type="entry name" value="NPHP3-like_N"/>
</dbReference>
<comment type="caution">
    <text evidence="4">The sequence shown here is derived from an EMBL/GenBank/DDBJ whole genome shotgun (WGS) entry which is preliminary data.</text>
</comment>
<organism evidence="4 5">
    <name type="scientific">Podospora fimiseda</name>
    <dbReference type="NCBI Taxonomy" id="252190"/>
    <lineage>
        <taxon>Eukaryota</taxon>
        <taxon>Fungi</taxon>
        <taxon>Dikarya</taxon>
        <taxon>Ascomycota</taxon>
        <taxon>Pezizomycotina</taxon>
        <taxon>Sordariomycetes</taxon>
        <taxon>Sordariomycetidae</taxon>
        <taxon>Sordariales</taxon>
        <taxon>Podosporaceae</taxon>
        <taxon>Podospora</taxon>
    </lineage>
</organism>
<dbReference type="InterPro" id="IPR056125">
    <property type="entry name" value="DUF7708"/>
</dbReference>
<name>A0AAN6YMR2_9PEZI</name>
<dbReference type="EMBL" id="MU865500">
    <property type="protein sequence ID" value="KAK4221969.1"/>
    <property type="molecule type" value="Genomic_DNA"/>
</dbReference>
<dbReference type="Proteomes" id="UP001301958">
    <property type="component" value="Unassembled WGS sequence"/>
</dbReference>
<protein>
    <recommendedName>
        <fullName evidence="3">NACHT domain-containing protein</fullName>
    </recommendedName>
</protein>
<reference evidence="4" key="1">
    <citation type="journal article" date="2023" name="Mol. Phylogenet. Evol.">
        <title>Genome-scale phylogeny and comparative genomics of the fungal order Sordariales.</title>
        <authorList>
            <person name="Hensen N."/>
            <person name="Bonometti L."/>
            <person name="Westerberg I."/>
            <person name="Brannstrom I.O."/>
            <person name="Guillou S."/>
            <person name="Cros-Aarteil S."/>
            <person name="Calhoun S."/>
            <person name="Haridas S."/>
            <person name="Kuo A."/>
            <person name="Mondo S."/>
            <person name="Pangilinan J."/>
            <person name="Riley R."/>
            <person name="LaButti K."/>
            <person name="Andreopoulos B."/>
            <person name="Lipzen A."/>
            <person name="Chen C."/>
            <person name="Yan M."/>
            <person name="Daum C."/>
            <person name="Ng V."/>
            <person name="Clum A."/>
            <person name="Steindorff A."/>
            <person name="Ohm R.A."/>
            <person name="Martin F."/>
            <person name="Silar P."/>
            <person name="Natvig D.O."/>
            <person name="Lalanne C."/>
            <person name="Gautier V."/>
            <person name="Ament-Velasquez S.L."/>
            <person name="Kruys A."/>
            <person name="Hutchinson M.I."/>
            <person name="Powell A.J."/>
            <person name="Barry K."/>
            <person name="Miller A.N."/>
            <person name="Grigoriev I.V."/>
            <person name="Debuchy R."/>
            <person name="Gladieux P."/>
            <person name="Hiltunen Thoren M."/>
            <person name="Johannesson H."/>
        </authorList>
    </citation>
    <scope>NUCLEOTIDE SEQUENCE</scope>
    <source>
        <strain evidence="4">CBS 990.96</strain>
    </source>
</reference>
<dbReference type="PANTHER" id="PTHR10039">
    <property type="entry name" value="AMELOGENIN"/>
    <property type="match status" value="1"/>
</dbReference>
<dbReference type="SUPFAM" id="SSF52540">
    <property type="entry name" value="P-loop containing nucleoside triphosphate hydrolases"/>
    <property type="match status" value="1"/>
</dbReference>
<feature type="region of interest" description="Disordered" evidence="2">
    <location>
        <begin position="1376"/>
        <end position="1469"/>
    </location>
</feature>
<feature type="region of interest" description="Disordered" evidence="2">
    <location>
        <begin position="1287"/>
        <end position="1330"/>
    </location>
</feature>
<feature type="domain" description="NACHT" evidence="3">
    <location>
        <begin position="273"/>
        <end position="413"/>
    </location>
</feature>
<accession>A0AAN6YMR2</accession>
<keyword evidence="1" id="KW-0677">Repeat</keyword>
<dbReference type="InterPro" id="IPR027417">
    <property type="entry name" value="P-loop_NTPase"/>
</dbReference>
<feature type="region of interest" description="Disordered" evidence="2">
    <location>
        <begin position="1240"/>
        <end position="1262"/>
    </location>
</feature>
<dbReference type="PANTHER" id="PTHR10039:SF14">
    <property type="entry name" value="NACHT DOMAIN-CONTAINING PROTEIN"/>
    <property type="match status" value="1"/>
</dbReference>
<evidence type="ECO:0000313" key="4">
    <source>
        <dbReference type="EMBL" id="KAK4221969.1"/>
    </source>
</evidence>
<dbReference type="PROSITE" id="PS50837">
    <property type="entry name" value="NACHT"/>
    <property type="match status" value="1"/>
</dbReference>
<feature type="compositionally biased region" description="Basic and acidic residues" evidence="2">
    <location>
        <begin position="1319"/>
        <end position="1330"/>
    </location>
</feature>
<evidence type="ECO:0000313" key="5">
    <source>
        <dbReference type="Proteomes" id="UP001301958"/>
    </source>
</evidence>
<feature type="region of interest" description="Disordered" evidence="2">
    <location>
        <begin position="884"/>
        <end position="920"/>
    </location>
</feature>
<dbReference type="InterPro" id="IPR007111">
    <property type="entry name" value="NACHT_NTPase"/>
</dbReference>
<dbReference type="SMART" id="SM00355">
    <property type="entry name" value="ZnF_C2H2"/>
    <property type="match status" value="2"/>
</dbReference>
<keyword evidence="5" id="KW-1185">Reference proteome</keyword>
<dbReference type="InterPro" id="IPR013087">
    <property type="entry name" value="Znf_C2H2_type"/>
</dbReference>
<feature type="compositionally biased region" description="Polar residues" evidence="2">
    <location>
        <begin position="1242"/>
        <end position="1262"/>
    </location>
</feature>
<feature type="region of interest" description="Disordered" evidence="2">
    <location>
        <begin position="1022"/>
        <end position="1047"/>
    </location>
</feature>
<feature type="compositionally biased region" description="Polar residues" evidence="2">
    <location>
        <begin position="1428"/>
        <end position="1453"/>
    </location>
</feature>
<reference evidence="4" key="2">
    <citation type="submission" date="2023-05" db="EMBL/GenBank/DDBJ databases">
        <authorList>
            <consortium name="Lawrence Berkeley National Laboratory"/>
            <person name="Steindorff A."/>
            <person name="Hensen N."/>
            <person name="Bonometti L."/>
            <person name="Westerberg I."/>
            <person name="Brannstrom I.O."/>
            <person name="Guillou S."/>
            <person name="Cros-Aarteil S."/>
            <person name="Calhoun S."/>
            <person name="Haridas S."/>
            <person name="Kuo A."/>
            <person name="Mondo S."/>
            <person name="Pangilinan J."/>
            <person name="Riley R."/>
            <person name="Labutti K."/>
            <person name="Andreopoulos B."/>
            <person name="Lipzen A."/>
            <person name="Chen C."/>
            <person name="Yanf M."/>
            <person name="Daum C."/>
            <person name="Ng V."/>
            <person name="Clum A."/>
            <person name="Ohm R."/>
            <person name="Martin F."/>
            <person name="Silar P."/>
            <person name="Natvig D."/>
            <person name="Lalanne C."/>
            <person name="Gautier V."/>
            <person name="Ament-Velasquez S.L."/>
            <person name="Kruys A."/>
            <person name="Hutchinson M.I."/>
            <person name="Powell A.J."/>
            <person name="Barry K."/>
            <person name="Miller A.N."/>
            <person name="Grigoriev I.V."/>
            <person name="Debuchy R."/>
            <person name="Gladieux P."/>
            <person name="Thoren M.H."/>
            <person name="Johannesson H."/>
        </authorList>
    </citation>
    <scope>NUCLEOTIDE SEQUENCE</scope>
    <source>
        <strain evidence="4">CBS 990.96</strain>
    </source>
</reference>
<dbReference type="Pfam" id="PF24809">
    <property type="entry name" value="DUF7708"/>
    <property type="match status" value="1"/>
</dbReference>